<keyword evidence="14" id="KW-1185">Reference proteome</keyword>
<feature type="domain" description="Trigger factor C-terminal" evidence="12">
    <location>
        <begin position="265"/>
        <end position="413"/>
    </location>
</feature>
<evidence type="ECO:0000313" key="14">
    <source>
        <dbReference type="Proteomes" id="UP001594351"/>
    </source>
</evidence>
<comment type="subcellular location">
    <subcellularLocation>
        <location evidence="9">Cytoplasm</location>
    </subcellularLocation>
    <text evidence="9">About half TF is bound to the ribosome near the polypeptide exit tunnel while the other half is free in the cytoplasm.</text>
</comment>
<dbReference type="Gene3D" id="3.30.70.1050">
    <property type="entry name" value="Trigger factor ribosome-binding domain"/>
    <property type="match status" value="1"/>
</dbReference>
<dbReference type="SUPFAM" id="SSF109998">
    <property type="entry name" value="Triger factor/SurA peptide-binding domain-like"/>
    <property type="match status" value="1"/>
</dbReference>
<accession>A0ABV6YZF2</accession>
<comment type="domain">
    <text evidence="9">Consists of 3 domains; the N-terminus binds the ribosome, the middle domain has PPIase activity, while the C-terminus has intrinsic chaperone activity on its own.</text>
</comment>
<evidence type="ECO:0000256" key="1">
    <source>
        <dbReference type="ARBA" id="ARBA00000971"/>
    </source>
</evidence>
<dbReference type="InterPro" id="IPR008881">
    <property type="entry name" value="Trigger_fac_ribosome-bd_bac"/>
</dbReference>
<dbReference type="InterPro" id="IPR037041">
    <property type="entry name" value="Trigger_fac_C_sf"/>
</dbReference>
<dbReference type="Pfam" id="PF05697">
    <property type="entry name" value="Trigger_N"/>
    <property type="match status" value="1"/>
</dbReference>
<dbReference type="PANTHER" id="PTHR30560">
    <property type="entry name" value="TRIGGER FACTOR CHAPERONE AND PEPTIDYL-PROLYL CIS/TRANS ISOMERASE"/>
    <property type="match status" value="1"/>
</dbReference>
<comment type="caution">
    <text evidence="13">The sequence shown here is derived from an EMBL/GenBank/DDBJ whole genome shotgun (WGS) entry which is preliminary data.</text>
</comment>
<dbReference type="SUPFAM" id="SSF54534">
    <property type="entry name" value="FKBP-like"/>
    <property type="match status" value="1"/>
</dbReference>
<dbReference type="GO" id="GO:0003755">
    <property type="term" value="F:peptidyl-prolyl cis-trans isomerase activity"/>
    <property type="evidence" value="ECO:0007669"/>
    <property type="project" value="UniProtKB-EC"/>
</dbReference>
<evidence type="ECO:0000256" key="3">
    <source>
        <dbReference type="ARBA" id="ARBA00013194"/>
    </source>
</evidence>
<keyword evidence="9" id="KW-0131">Cell cycle</keyword>
<comment type="catalytic activity">
    <reaction evidence="1 9">
        <text>[protein]-peptidylproline (omega=180) = [protein]-peptidylproline (omega=0)</text>
        <dbReference type="Rhea" id="RHEA:16237"/>
        <dbReference type="Rhea" id="RHEA-COMP:10747"/>
        <dbReference type="Rhea" id="RHEA-COMP:10748"/>
        <dbReference type="ChEBI" id="CHEBI:83833"/>
        <dbReference type="ChEBI" id="CHEBI:83834"/>
        <dbReference type="EC" id="5.2.1.8"/>
    </reaction>
</comment>
<sequence>MFTHSIKTVNDYTREVTGEIAKETVDEHYNKVLLELKRQTFVPGFRKGKVPLSFLKKRFGNEIKAQVIEEVFQEYYPKIIETTKLHPVSTPNIQQLDFNEGEALKFAFSTEVIVMDEPHDYFDIDIELRSSEVEDAEIQNYLKTLQHRQGQIQVVEDRPSKNGDILILDVDASHDDTEIASLQREKAQMTLGMNMVCKNPRFDEEIVGLKPEETKEFTIQFEHDEEDEELAGKTITVKVTLHEIKEIVLPELDDDFAISLGEFKSLTELKDKIQQELTDQKETQDKTMAIETMIDKILAKNHIIIPPSIIDQSAKSMANNYVQRTGVELSAEEQKEKFEGEAIRSLKKTVILAKIAEKEKVSVDDEEVRKIVREYVDKFAALFQKDKKFDEQEYFDSVKRNLIESKTIDLLFEKAQKEMIPPQPVDAASDEGQSD</sequence>
<dbReference type="InterPro" id="IPR008880">
    <property type="entry name" value="Trigger_fac_C"/>
</dbReference>
<feature type="domain" description="PPIase FKBP-type" evidence="10">
    <location>
        <begin position="158"/>
        <end position="241"/>
    </location>
</feature>
<evidence type="ECO:0000259" key="10">
    <source>
        <dbReference type="Pfam" id="PF00254"/>
    </source>
</evidence>
<keyword evidence="9" id="KW-0963">Cytoplasm</keyword>
<dbReference type="InterPro" id="IPR001179">
    <property type="entry name" value="PPIase_FKBP_dom"/>
</dbReference>
<dbReference type="PANTHER" id="PTHR30560:SF3">
    <property type="entry name" value="TRIGGER FACTOR-LIKE PROTEIN TIG, CHLOROPLASTIC"/>
    <property type="match status" value="1"/>
</dbReference>
<keyword evidence="5 9" id="KW-0697">Rotamase</keyword>
<dbReference type="InterPro" id="IPR005215">
    <property type="entry name" value="Trig_fac"/>
</dbReference>
<dbReference type="InterPro" id="IPR036611">
    <property type="entry name" value="Trigger_fac_ribosome-bd_sf"/>
</dbReference>
<dbReference type="EMBL" id="JBHPBY010000201">
    <property type="protein sequence ID" value="MFC1851564.1"/>
    <property type="molecule type" value="Genomic_DNA"/>
</dbReference>
<reference evidence="13 14" key="1">
    <citation type="submission" date="2024-09" db="EMBL/GenBank/DDBJ databases">
        <title>Laminarin stimulates single cell rates of sulfate reduction while oxygen inhibits transcriptomic activity in coastal marine sediment.</title>
        <authorList>
            <person name="Lindsay M."/>
            <person name="Orcutt B."/>
            <person name="Emerson D."/>
            <person name="Stepanauskas R."/>
            <person name="D'Angelo T."/>
        </authorList>
    </citation>
    <scope>NUCLEOTIDE SEQUENCE [LARGE SCALE GENOMIC DNA]</scope>
    <source>
        <strain evidence="13">SAG AM-311-K15</strain>
    </source>
</reference>
<evidence type="ECO:0000256" key="9">
    <source>
        <dbReference type="HAMAP-Rule" id="MF_00303"/>
    </source>
</evidence>
<dbReference type="Proteomes" id="UP001594351">
    <property type="component" value="Unassembled WGS sequence"/>
</dbReference>
<evidence type="ECO:0000259" key="12">
    <source>
        <dbReference type="Pfam" id="PF05698"/>
    </source>
</evidence>
<dbReference type="Pfam" id="PF00254">
    <property type="entry name" value="FKBP_C"/>
    <property type="match status" value="1"/>
</dbReference>
<comment type="function">
    <text evidence="9">Involved in protein export. Acts as a chaperone by maintaining the newly synthesized protein in an open conformation. Functions as a peptidyl-prolyl cis-trans isomerase.</text>
</comment>
<gene>
    <name evidence="9 13" type="primary">tig</name>
    <name evidence="13" type="ORF">ACFL27_15340</name>
</gene>
<dbReference type="Gene3D" id="3.10.50.40">
    <property type="match status" value="1"/>
</dbReference>
<evidence type="ECO:0000256" key="5">
    <source>
        <dbReference type="ARBA" id="ARBA00023110"/>
    </source>
</evidence>
<keyword evidence="9" id="KW-0132">Cell division</keyword>
<dbReference type="Gene3D" id="1.10.3120.10">
    <property type="entry name" value="Trigger factor, C-terminal domain"/>
    <property type="match status" value="1"/>
</dbReference>
<evidence type="ECO:0000256" key="4">
    <source>
        <dbReference type="ARBA" id="ARBA00016902"/>
    </source>
</evidence>
<dbReference type="InterPro" id="IPR027304">
    <property type="entry name" value="Trigger_fact/SurA_dom_sf"/>
</dbReference>
<dbReference type="NCBIfam" id="TIGR00115">
    <property type="entry name" value="tig"/>
    <property type="match status" value="1"/>
</dbReference>
<organism evidence="13 14">
    <name type="scientific">candidate division CSSED10-310 bacterium</name>
    <dbReference type="NCBI Taxonomy" id="2855610"/>
    <lineage>
        <taxon>Bacteria</taxon>
        <taxon>Bacteria division CSSED10-310</taxon>
    </lineage>
</organism>
<proteinExistence type="inferred from homology"/>
<keyword evidence="6 9" id="KW-0143">Chaperone</keyword>
<evidence type="ECO:0000256" key="2">
    <source>
        <dbReference type="ARBA" id="ARBA00005464"/>
    </source>
</evidence>
<dbReference type="InterPro" id="IPR046357">
    <property type="entry name" value="PPIase_dom_sf"/>
</dbReference>
<evidence type="ECO:0000256" key="6">
    <source>
        <dbReference type="ARBA" id="ARBA00023186"/>
    </source>
</evidence>
<protein>
    <recommendedName>
        <fullName evidence="4 9">Trigger factor</fullName>
        <shortName evidence="9">TF</shortName>
        <ecNumber evidence="3 9">5.2.1.8</ecNumber>
    </recommendedName>
    <alternativeName>
        <fullName evidence="8 9">PPIase</fullName>
    </alternativeName>
</protein>
<comment type="similarity">
    <text evidence="2 9">Belongs to the FKBP-type PPIase family. Tig subfamily.</text>
</comment>
<feature type="domain" description="Trigger factor ribosome-binding bacterial" evidence="11">
    <location>
        <begin position="5"/>
        <end position="145"/>
    </location>
</feature>
<evidence type="ECO:0000259" key="11">
    <source>
        <dbReference type="Pfam" id="PF05697"/>
    </source>
</evidence>
<dbReference type="HAMAP" id="MF_00303">
    <property type="entry name" value="Trigger_factor_Tig"/>
    <property type="match status" value="1"/>
</dbReference>
<evidence type="ECO:0000256" key="7">
    <source>
        <dbReference type="ARBA" id="ARBA00023235"/>
    </source>
</evidence>
<dbReference type="EC" id="5.2.1.8" evidence="3 9"/>
<dbReference type="SUPFAM" id="SSF102735">
    <property type="entry name" value="Trigger factor ribosome-binding domain"/>
    <property type="match status" value="1"/>
</dbReference>
<name>A0ABV6YZF2_UNCC1</name>
<dbReference type="PIRSF" id="PIRSF003095">
    <property type="entry name" value="Trigger_factor"/>
    <property type="match status" value="1"/>
</dbReference>
<keyword evidence="7 9" id="KW-0413">Isomerase</keyword>
<dbReference type="Pfam" id="PF05698">
    <property type="entry name" value="Trigger_C"/>
    <property type="match status" value="1"/>
</dbReference>
<evidence type="ECO:0000313" key="13">
    <source>
        <dbReference type="EMBL" id="MFC1851564.1"/>
    </source>
</evidence>
<evidence type="ECO:0000256" key="8">
    <source>
        <dbReference type="ARBA" id="ARBA00029986"/>
    </source>
</evidence>